<dbReference type="HOGENOM" id="CLU_2153468_0_0_5"/>
<proteinExistence type="predicted"/>
<evidence type="ECO:0000313" key="1">
    <source>
        <dbReference type="EMBL" id="BAC48978.1"/>
    </source>
</evidence>
<accession>Q89NX0</accession>
<sequence>MPASLTVCSLPSSKRCSEVVALEREAHAVLLAQPLHDGLDVDEGVLEIGILAAVEERPLPVELVALISPYSTSLQTMSRRCSLASMRIRAATPFACLSSSFVFIRRITVFH</sequence>
<reference evidence="2" key="1">
    <citation type="journal article" date="2002" name="DNA Res.">
        <title>Complete genomic sequence of nitrogen-fixing symbiotic bacterium Bradyrhizobium japonicum USDA110.</title>
        <authorList>
            <person name="Kaneko T."/>
            <person name="Nakamura Y."/>
            <person name="Sato S."/>
            <person name="Minamisawa K."/>
            <person name="Uchiumi T."/>
            <person name="Sasamoto S."/>
            <person name="Watanabe A."/>
            <person name="Idesawa K."/>
            <person name="Iriguchi M."/>
            <person name="Kawashima K."/>
            <person name="Kohara M."/>
            <person name="Matsumoto M."/>
            <person name="Shimpo S."/>
            <person name="Tsuruoka H."/>
            <person name="Wada T."/>
            <person name="Yamada M."/>
            <person name="Tabata S."/>
        </authorList>
    </citation>
    <scope>NUCLEOTIDE SEQUENCE [LARGE SCALE GENOMIC DNA]</scope>
    <source>
        <strain evidence="2">JCM 10833 / BCRC 13528 / IAM 13628 / NBRC 14792 / USDA 110</strain>
    </source>
</reference>
<dbReference type="AlphaFoldDB" id="Q89NX0"/>
<protein>
    <submittedName>
        <fullName evidence="1">Blr3713 protein</fullName>
    </submittedName>
</protein>
<dbReference type="EMBL" id="BA000040">
    <property type="protein sequence ID" value="BAC48978.1"/>
    <property type="molecule type" value="Genomic_DNA"/>
</dbReference>
<gene>
    <name evidence="1" type="ordered locus">blr3713</name>
</gene>
<dbReference type="InParanoid" id="Q89NX0"/>
<organism evidence="1 2">
    <name type="scientific">Bradyrhizobium diazoefficiens (strain JCM 10833 / BCRC 13528 / IAM 13628 / NBRC 14792 / USDA 110)</name>
    <dbReference type="NCBI Taxonomy" id="224911"/>
    <lineage>
        <taxon>Bacteria</taxon>
        <taxon>Pseudomonadati</taxon>
        <taxon>Pseudomonadota</taxon>
        <taxon>Alphaproteobacteria</taxon>
        <taxon>Hyphomicrobiales</taxon>
        <taxon>Nitrobacteraceae</taxon>
        <taxon>Bradyrhizobium</taxon>
    </lineage>
</organism>
<dbReference type="KEGG" id="bja:blr3713"/>
<dbReference type="Proteomes" id="UP000002526">
    <property type="component" value="Chromosome"/>
</dbReference>
<name>Q89NX0_BRADU</name>
<dbReference type="EnsemblBacteria" id="BAC48978">
    <property type="protein sequence ID" value="BAC48978"/>
    <property type="gene ID" value="BAC48978"/>
</dbReference>
<evidence type="ECO:0000313" key="2">
    <source>
        <dbReference type="Proteomes" id="UP000002526"/>
    </source>
</evidence>
<keyword evidence="2" id="KW-1185">Reference proteome</keyword>